<comment type="caution">
    <text evidence="5">The sequence shown here is derived from an EMBL/GenBank/DDBJ whole genome shotgun (WGS) entry which is preliminary data.</text>
</comment>
<evidence type="ECO:0000259" key="3">
    <source>
        <dbReference type="Pfam" id="PF17747"/>
    </source>
</evidence>
<proteinExistence type="predicted"/>
<protein>
    <recommendedName>
        <fullName evidence="7">VID27 cytoplasmic protein</fullName>
    </recommendedName>
</protein>
<dbReference type="InterPro" id="IPR013863">
    <property type="entry name" value="VID27_C"/>
</dbReference>
<dbReference type="Pfam" id="PF17747">
    <property type="entry name" value="VID27_PH"/>
    <property type="match status" value="1"/>
</dbReference>
<organism evidence="5 6">
    <name type="scientific">Hydnum rufescens UP504</name>
    <dbReference type="NCBI Taxonomy" id="1448309"/>
    <lineage>
        <taxon>Eukaryota</taxon>
        <taxon>Fungi</taxon>
        <taxon>Dikarya</taxon>
        <taxon>Basidiomycota</taxon>
        <taxon>Agaricomycotina</taxon>
        <taxon>Agaricomycetes</taxon>
        <taxon>Cantharellales</taxon>
        <taxon>Hydnaceae</taxon>
        <taxon>Hydnum</taxon>
    </lineage>
</organism>
<feature type="compositionally biased region" description="Basic and acidic residues" evidence="1">
    <location>
        <begin position="386"/>
        <end position="398"/>
    </location>
</feature>
<dbReference type="PANTHER" id="PTHR31913">
    <property type="entry name" value="VACUOLAR IMPORT AND DEGRADATION PROTEIN 27"/>
    <property type="match status" value="1"/>
</dbReference>
<dbReference type="AlphaFoldDB" id="A0A9P6ARZ6"/>
<accession>A0A9P6ARZ6</accession>
<feature type="region of interest" description="Disordered" evidence="1">
    <location>
        <begin position="197"/>
        <end position="238"/>
    </location>
</feature>
<feature type="domain" description="Vacuolar import/degradation Vid27 C-terminal" evidence="2">
    <location>
        <begin position="400"/>
        <end position="735"/>
    </location>
</feature>
<keyword evidence="6" id="KW-1185">Reference proteome</keyword>
<evidence type="ECO:0000259" key="2">
    <source>
        <dbReference type="Pfam" id="PF08553"/>
    </source>
</evidence>
<evidence type="ECO:0008006" key="7">
    <source>
        <dbReference type="Google" id="ProtNLM"/>
    </source>
</evidence>
<dbReference type="Pfam" id="PF17748">
    <property type="entry name" value="VID27_N"/>
    <property type="match status" value="1"/>
</dbReference>
<reference evidence="5" key="1">
    <citation type="journal article" date="2020" name="Nat. Commun.">
        <title>Large-scale genome sequencing of mycorrhizal fungi provides insights into the early evolution of symbiotic traits.</title>
        <authorList>
            <person name="Miyauchi S."/>
            <person name="Kiss E."/>
            <person name="Kuo A."/>
            <person name="Drula E."/>
            <person name="Kohler A."/>
            <person name="Sanchez-Garcia M."/>
            <person name="Morin E."/>
            <person name="Andreopoulos B."/>
            <person name="Barry K.W."/>
            <person name="Bonito G."/>
            <person name="Buee M."/>
            <person name="Carver A."/>
            <person name="Chen C."/>
            <person name="Cichocki N."/>
            <person name="Clum A."/>
            <person name="Culley D."/>
            <person name="Crous P.W."/>
            <person name="Fauchery L."/>
            <person name="Girlanda M."/>
            <person name="Hayes R.D."/>
            <person name="Keri Z."/>
            <person name="LaButti K."/>
            <person name="Lipzen A."/>
            <person name="Lombard V."/>
            <person name="Magnuson J."/>
            <person name="Maillard F."/>
            <person name="Murat C."/>
            <person name="Nolan M."/>
            <person name="Ohm R.A."/>
            <person name="Pangilinan J."/>
            <person name="Pereira M.F."/>
            <person name="Perotto S."/>
            <person name="Peter M."/>
            <person name="Pfister S."/>
            <person name="Riley R."/>
            <person name="Sitrit Y."/>
            <person name="Stielow J.B."/>
            <person name="Szollosi G."/>
            <person name="Zifcakova L."/>
            <person name="Stursova M."/>
            <person name="Spatafora J.W."/>
            <person name="Tedersoo L."/>
            <person name="Vaario L.M."/>
            <person name="Yamada A."/>
            <person name="Yan M."/>
            <person name="Wang P."/>
            <person name="Xu J."/>
            <person name="Bruns T."/>
            <person name="Baldrian P."/>
            <person name="Vilgalys R."/>
            <person name="Dunand C."/>
            <person name="Henrissat B."/>
            <person name="Grigoriev I.V."/>
            <person name="Hibbett D."/>
            <person name="Nagy L.G."/>
            <person name="Martin F.M."/>
        </authorList>
    </citation>
    <scope>NUCLEOTIDE SEQUENCE</scope>
    <source>
        <strain evidence="5">UP504</strain>
    </source>
</reference>
<evidence type="ECO:0000259" key="4">
    <source>
        <dbReference type="Pfam" id="PF17748"/>
    </source>
</evidence>
<dbReference type="GO" id="GO:0005737">
    <property type="term" value="C:cytoplasm"/>
    <property type="evidence" value="ECO:0007669"/>
    <property type="project" value="TreeGrafter"/>
</dbReference>
<dbReference type="Proteomes" id="UP000886523">
    <property type="component" value="Unassembled WGS sequence"/>
</dbReference>
<name>A0A9P6ARZ6_9AGAM</name>
<dbReference type="InterPro" id="IPR040979">
    <property type="entry name" value="Vid27_N"/>
</dbReference>
<feature type="region of interest" description="Disordered" evidence="1">
    <location>
        <begin position="368"/>
        <end position="407"/>
    </location>
</feature>
<feature type="compositionally biased region" description="Low complexity" evidence="1">
    <location>
        <begin position="201"/>
        <end position="210"/>
    </location>
</feature>
<dbReference type="OrthoDB" id="10251113at2759"/>
<dbReference type="GO" id="GO:0005634">
    <property type="term" value="C:nucleus"/>
    <property type="evidence" value="ECO:0007669"/>
    <property type="project" value="TreeGrafter"/>
</dbReference>
<evidence type="ECO:0000313" key="5">
    <source>
        <dbReference type="EMBL" id="KAF9510843.1"/>
    </source>
</evidence>
<dbReference type="EMBL" id="MU129009">
    <property type="protein sequence ID" value="KAF9510843.1"/>
    <property type="molecule type" value="Genomic_DNA"/>
</dbReference>
<dbReference type="InterPro" id="IPR040458">
    <property type="entry name" value="Vid27"/>
</dbReference>
<sequence length="742" mass="83026">MFAVRNIMDRIGWGESKVAELCKIESGEFYLTRKDRLRGARQCIYPRAMLTVSKTSTPHQFQISVSRVYEEDEANILDEDEEEDDDKLFLIDVLLEFDILEQHRRYTFSWRDAQTDDPDDRFEFVADEHMNEASRDFLELTIIRAMYERKYNKSSAGVSLEALRALAYRTKEDVGVSDETEFDVQLAADVQKLSITPNAKSSPRSVSSKSEQATIIPKSKGKAKVGPQKQDAESGSELVSEDASLRKFDVTVGDFIQPAHVTGIIQAKIVDFGRGIPFNYFIVATEDGGSILAHKITPAQAGQWDKNTLSFMWFNPSDIVSPNVHPHSEVWAFVFDDVGQFQRYHAAYSRDQAYVTATWNAYDEDVEMRSASDEEGGETDEEEVSDVLRSDSGPKDDGQQNSNLVVGHNKDRAFVVRGNKIGVFKTGHDIEYSTTMTGIKTSKGKFFNPDKVMLHDQDTSMILMNPSDPHTVYRMDLGERGEIVDEWKIHDDVSIDHMAPNSKFAPTTHTQTFVGASHNGLFRVDPRLSGSKLVDSEFKQYATKAKFSSLATTQLGKIVVALQRNAKTALPALGDPIIGVDVTADGKWVVATTKTALLVFDLTIPEGKYAGQLGFDRSFPADKKPLAKRLTLTPQHVAYMGEISFTPARFNTGPDQVEKSIVTSSGPYVIAWDFNRVKKGQKDKYEIKQYGDTVVADNFRFGDDSDIVVALANNVLMVDKKQLKKPTRESLSSPARTRAIRS</sequence>
<dbReference type="InterPro" id="IPR040768">
    <property type="entry name" value="Vid27_PH"/>
</dbReference>
<feature type="domain" description="Vid27 N-terminal" evidence="4">
    <location>
        <begin position="1"/>
        <end position="164"/>
    </location>
</feature>
<evidence type="ECO:0000313" key="6">
    <source>
        <dbReference type="Proteomes" id="UP000886523"/>
    </source>
</evidence>
<feature type="domain" description="Vid27 PH-like" evidence="3">
    <location>
        <begin position="238"/>
        <end position="350"/>
    </location>
</feature>
<dbReference type="Pfam" id="PF08553">
    <property type="entry name" value="VID27"/>
    <property type="match status" value="1"/>
</dbReference>
<evidence type="ECO:0000256" key="1">
    <source>
        <dbReference type="SAM" id="MobiDB-lite"/>
    </source>
</evidence>
<gene>
    <name evidence="5" type="ORF">BS47DRAFT_1377366</name>
</gene>
<dbReference type="PANTHER" id="PTHR31913:SF0">
    <property type="entry name" value="VACUOLAR IMPORT AND DEGRADATION PROTEIN 27"/>
    <property type="match status" value="1"/>
</dbReference>
<feature type="compositionally biased region" description="Acidic residues" evidence="1">
    <location>
        <begin position="373"/>
        <end position="385"/>
    </location>
</feature>